<dbReference type="GO" id="GO:0030288">
    <property type="term" value="C:outer membrane-bounded periplasmic space"/>
    <property type="evidence" value="ECO:0007669"/>
    <property type="project" value="TreeGrafter"/>
</dbReference>
<evidence type="ECO:0000259" key="15">
    <source>
        <dbReference type="Pfam" id="PF06832"/>
    </source>
</evidence>
<dbReference type="AlphaFoldDB" id="A0A1N6K2N8"/>
<dbReference type="InterPro" id="IPR001460">
    <property type="entry name" value="PCN-bd_Tpept"/>
</dbReference>
<dbReference type="GO" id="GO:0008955">
    <property type="term" value="F:peptidoglycan glycosyltransferase activity"/>
    <property type="evidence" value="ECO:0007669"/>
    <property type="project" value="UniProtKB-EC"/>
</dbReference>
<proteinExistence type="inferred from homology"/>
<dbReference type="InterPro" id="IPR012338">
    <property type="entry name" value="Beta-lactam/transpept-like"/>
</dbReference>
<dbReference type="Pfam" id="PF00912">
    <property type="entry name" value="Transgly"/>
    <property type="match status" value="1"/>
</dbReference>
<dbReference type="GO" id="GO:0006508">
    <property type="term" value="P:proteolysis"/>
    <property type="evidence" value="ECO:0007669"/>
    <property type="project" value="UniProtKB-KW"/>
</dbReference>
<evidence type="ECO:0000313" key="17">
    <source>
        <dbReference type="Proteomes" id="UP000185003"/>
    </source>
</evidence>
<evidence type="ECO:0000256" key="2">
    <source>
        <dbReference type="ARBA" id="ARBA00007090"/>
    </source>
</evidence>
<dbReference type="GO" id="GO:0008658">
    <property type="term" value="F:penicillin binding"/>
    <property type="evidence" value="ECO:0007669"/>
    <property type="project" value="InterPro"/>
</dbReference>
<comment type="similarity">
    <text evidence="2">In the C-terminal section; belongs to the transpeptidase family.</text>
</comment>
<dbReference type="GO" id="GO:0009252">
    <property type="term" value="P:peptidoglycan biosynthetic process"/>
    <property type="evidence" value="ECO:0007669"/>
    <property type="project" value="InterPro"/>
</dbReference>
<feature type="domain" description="Penicillin-binding C-terminal" evidence="15">
    <location>
        <begin position="715"/>
        <end position="799"/>
    </location>
</feature>
<accession>A0A1N6K2N8</accession>
<evidence type="ECO:0000256" key="3">
    <source>
        <dbReference type="ARBA" id="ARBA00007739"/>
    </source>
</evidence>
<comment type="catalytic activity">
    <reaction evidence="11">
        <text>[GlcNAc-(1-&gt;4)-Mur2Ac(oyl-L-Ala-gamma-D-Glu-L-Lys-D-Ala-D-Ala)](n)-di-trans,octa-cis-undecaprenyl diphosphate + beta-D-GlcNAc-(1-&gt;4)-Mur2Ac(oyl-L-Ala-gamma-D-Glu-L-Lys-D-Ala-D-Ala)-di-trans,octa-cis-undecaprenyl diphosphate = [GlcNAc-(1-&gt;4)-Mur2Ac(oyl-L-Ala-gamma-D-Glu-L-Lys-D-Ala-D-Ala)](n+1)-di-trans,octa-cis-undecaprenyl diphosphate + di-trans,octa-cis-undecaprenyl diphosphate + H(+)</text>
        <dbReference type="Rhea" id="RHEA:23708"/>
        <dbReference type="Rhea" id="RHEA-COMP:9602"/>
        <dbReference type="Rhea" id="RHEA-COMP:9603"/>
        <dbReference type="ChEBI" id="CHEBI:15378"/>
        <dbReference type="ChEBI" id="CHEBI:58405"/>
        <dbReference type="ChEBI" id="CHEBI:60033"/>
        <dbReference type="ChEBI" id="CHEBI:78435"/>
        <dbReference type="EC" id="2.4.99.28"/>
    </reaction>
</comment>
<dbReference type="InterPro" id="IPR023346">
    <property type="entry name" value="Lysozyme-like_dom_sf"/>
</dbReference>
<keyword evidence="4" id="KW-0121">Carboxypeptidase</keyword>
<evidence type="ECO:0000256" key="10">
    <source>
        <dbReference type="ARBA" id="ARBA00044770"/>
    </source>
</evidence>
<evidence type="ECO:0000259" key="13">
    <source>
        <dbReference type="Pfam" id="PF00905"/>
    </source>
</evidence>
<dbReference type="Gene3D" id="1.10.3810.10">
    <property type="entry name" value="Biosynthetic peptidoglycan transglycosylase-like"/>
    <property type="match status" value="1"/>
</dbReference>
<dbReference type="SUPFAM" id="SSF56601">
    <property type="entry name" value="beta-lactamase/transpeptidase-like"/>
    <property type="match status" value="1"/>
</dbReference>
<dbReference type="PANTHER" id="PTHR32282:SF15">
    <property type="entry name" value="PENICILLIN-BINDING PROTEIN 1C"/>
    <property type="match status" value="1"/>
</dbReference>
<feature type="domain" description="Glycosyl transferase family 51" evidence="14">
    <location>
        <begin position="81"/>
        <end position="236"/>
    </location>
</feature>
<dbReference type="Pfam" id="PF00905">
    <property type="entry name" value="Transpeptidase"/>
    <property type="match status" value="1"/>
</dbReference>
<name>A0A1N6K2N8_9BACT</name>
<evidence type="ECO:0000256" key="4">
    <source>
        <dbReference type="ARBA" id="ARBA00022645"/>
    </source>
</evidence>
<keyword evidence="12" id="KW-0812">Transmembrane</keyword>
<dbReference type="InterPro" id="IPR009647">
    <property type="entry name" value="PBP_C"/>
</dbReference>
<evidence type="ECO:0000256" key="12">
    <source>
        <dbReference type="SAM" id="Phobius"/>
    </source>
</evidence>
<dbReference type="EMBL" id="FSRA01000002">
    <property type="protein sequence ID" value="SIO50825.1"/>
    <property type="molecule type" value="Genomic_DNA"/>
</dbReference>
<dbReference type="STRING" id="536979.SAMN04488055_4959"/>
<evidence type="ECO:0000259" key="14">
    <source>
        <dbReference type="Pfam" id="PF00912"/>
    </source>
</evidence>
<dbReference type="NCBIfam" id="TIGR02073">
    <property type="entry name" value="PBP_1c"/>
    <property type="match status" value="1"/>
</dbReference>
<dbReference type="InterPro" id="IPR001264">
    <property type="entry name" value="Glyco_trans_51"/>
</dbReference>
<keyword evidence="7" id="KW-0808">Transferase</keyword>
<evidence type="ECO:0000256" key="1">
    <source>
        <dbReference type="ARBA" id="ARBA00004752"/>
    </source>
</evidence>
<keyword evidence="6" id="KW-0328">Glycosyltransferase</keyword>
<evidence type="ECO:0000256" key="6">
    <source>
        <dbReference type="ARBA" id="ARBA00022676"/>
    </source>
</evidence>
<protein>
    <recommendedName>
        <fullName evidence="10">peptidoglycan glycosyltransferase</fullName>
        <ecNumber evidence="10">2.4.99.28</ecNumber>
    </recommendedName>
</protein>
<evidence type="ECO:0000313" key="16">
    <source>
        <dbReference type="EMBL" id="SIO50825.1"/>
    </source>
</evidence>
<dbReference type="RefSeq" id="WP_234979793.1">
    <property type="nucleotide sequence ID" value="NZ_FSRA01000002.1"/>
</dbReference>
<keyword evidence="17" id="KW-1185">Reference proteome</keyword>
<dbReference type="Pfam" id="PF06832">
    <property type="entry name" value="BiPBP_C"/>
    <property type="match status" value="1"/>
</dbReference>
<dbReference type="InterPro" id="IPR050396">
    <property type="entry name" value="Glycosyltr_51/Transpeptidase"/>
</dbReference>
<keyword evidence="12" id="KW-1133">Transmembrane helix</keyword>
<dbReference type="Proteomes" id="UP000185003">
    <property type="component" value="Unassembled WGS sequence"/>
</dbReference>
<keyword evidence="12" id="KW-0472">Membrane</keyword>
<dbReference type="SUPFAM" id="SSF53955">
    <property type="entry name" value="Lysozyme-like"/>
    <property type="match status" value="1"/>
</dbReference>
<dbReference type="EC" id="2.4.99.28" evidence="10"/>
<reference evidence="16 17" key="1">
    <citation type="submission" date="2016-11" db="EMBL/GenBank/DDBJ databases">
        <authorList>
            <person name="Jaros S."/>
            <person name="Januszkiewicz K."/>
            <person name="Wedrychowicz H."/>
        </authorList>
    </citation>
    <scope>NUCLEOTIDE SEQUENCE [LARGE SCALE GENOMIC DNA]</scope>
    <source>
        <strain evidence="16 17">DSM 24787</strain>
    </source>
</reference>
<sequence length="811" mass="90808">MGGSVHRCRLSIIIMWQRIKHWAVKRKLRLSIIAVLLVLYYFILPKKLFTAPTSFVIEDSKGELMNAAIATDGQWRFPADKLVPDKFAKCIVTYEDKRFYYHWGLDPVAMSRAIKQNLTGGKVVSGASTITMQVIRLSRNKPRTLWQKLVETVLATRLEFAYSKKEILGLYAGNAPYGGNVVGLEAASWRYFGRKPDQLSWAETATLAVLPNSPALIHPGRNRQILMDKRNALLAKLWRNGTIDSATCALSSVEPLPDKPHVLPQLAPHLLDRFRLDYTRQHLTGSTRVKTSLDGDLQRNVNEILYRHHIQLKANGINNAAALVLDVETGHALSYVGNVYNPDNPELESYVDIIHAPRSPGSTLKPLLYTGLLSDGLMLPNTLLPDVPTQIAGYTPMNFDREYDGAVPASKALARSLNIPAVRMLQQYRAERFLVLLKNLGISTMNKPAGHYGLSMILGGGETTLWELSGVYASMARTLLHMEQYNGKYDADDYHAPGYRIDETIKSKHSPTKHGVLDAGAIWYAFQAMEEVMRPGEEFIWEHFSSSKRIAWKTGTSFGFRDGWAIGVTPQHVVAVWVGNADGEGRPGLTGVSTAAPIMFDIFRVLNTVSSFDAPTGKLQKIVVCHLSGHRAGEFCTEKDTLAVPAAGLRSAVCPYHQLIHLDATGQYRVTADCESPQLMQHKPWFVLPPAMEHFYKSSHSYIPLPPYKPGCNMAEQGRSMELIYPRPQARIFVPVEIDGTLGQTIFKATHRNQSAHIFWHIDNEFVGTTSDFHQVQLRPKPGKHILTLVDDEGEQIQQEFEILDKERKTN</sequence>
<keyword evidence="9" id="KW-0511">Multifunctional enzyme</keyword>
<dbReference type="InterPro" id="IPR011815">
    <property type="entry name" value="PBP_1c"/>
</dbReference>
<feature type="transmembrane region" description="Helical" evidence="12">
    <location>
        <begin position="28"/>
        <end position="44"/>
    </location>
</feature>
<gene>
    <name evidence="16" type="ORF">SAMN04488055_4959</name>
</gene>
<keyword evidence="5" id="KW-0645">Protease</keyword>
<comment type="pathway">
    <text evidence="1">Cell wall biogenesis; peptidoglycan biosynthesis.</text>
</comment>
<dbReference type="InterPro" id="IPR036950">
    <property type="entry name" value="PBP_transglycosylase"/>
</dbReference>
<dbReference type="GO" id="GO:0004180">
    <property type="term" value="F:carboxypeptidase activity"/>
    <property type="evidence" value="ECO:0007669"/>
    <property type="project" value="UniProtKB-KW"/>
</dbReference>
<evidence type="ECO:0000256" key="7">
    <source>
        <dbReference type="ARBA" id="ARBA00022679"/>
    </source>
</evidence>
<evidence type="ECO:0000256" key="8">
    <source>
        <dbReference type="ARBA" id="ARBA00022801"/>
    </source>
</evidence>
<comment type="similarity">
    <text evidence="3">In the N-terminal section; belongs to the glycosyltransferase 51 family.</text>
</comment>
<evidence type="ECO:0000256" key="11">
    <source>
        <dbReference type="ARBA" id="ARBA00049902"/>
    </source>
</evidence>
<feature type="domain" description="Penicillin-binding protein transpeptidase" evidence="13">
    <location>
        <begin position="321"/>
        <end position="602"/>
    </location>
</feature>
<organism evidence="16 17">
    <name type="scientific">Chitinophaga niabensis</name>
    <dbReference type="NCBI Taxonomy" id="536979"/>
    <lineage>
        <taxon>Bacteria</taxon>
        <taxon>Pseudomonadati</taxon>
        <taxon>Bacteroidota</taxon>
        <taxon>Chitinophagia</taxon>
        <taxon>Chitinophagales</taxon>
        <taxon>Chitinophagaceae</taxon>
        <taxon>Chitinophaga</taxon>
    </lineage>
</organism>
<keyword evidence="8" id="KW-0378">Hydrolase</keyword>
<evidence type="ECO:0000256" key="9">
    <source>
        <dbReference type="ARBA" id="ARBA00023268"/>
    </source>
</evidence>
<dbReference type="PANTHER" id="PTHR32282">
    <property type="entry name" value="BINDING PROTEIN TRANSPEPTIDASE, PUTATIVE-RELATED"/>
    <property type="match status" value="1"/>
</dbReference>
<evidence type="ECO:0000256" key="5">
    <source>
        <dbReference type="ARBA" id="ARBA00022670"/>
    </source>
</evidence>
<dbReference type="Gene3D" id="3.40.710.10">
    <property type="entry name" value="DD-peptidase/beta-lactamase superfamily"/>
    <property type="match status" value="1"/>
</dbReference>